<reference evidence="1 2" key="1">
    <citation type="journal article" date="2014" name="Mol. Biol. Evol.">
        <title>Massive expansion of Ubiquitination-related gene families within the Chlamydiae.</title>
        <authorList>
            <person name="Domman D."/>
            <person name="Collingro A."/>
            <person name="Lagkouvardos I."/>
            <person name="Gehre L."/>
            <person name="Weinmaier T."/>
            <person name="Rattei T."/>
            <person name="Subtil A."/>
            <person name="Horn M."/>
        </authorList>
    </citation>
    <scope>NUCLEOTIDE SEQUENCE [LARGE SCALE GENOMIC DNA]</scope>
    <source>
        <strain evidence="1 2">OEW1</strain>
    </source>
</reference>
<organism evidence="1 2">
    <name type="scientific">Parachlamydia acanthamoebae</name>
    <dbReference type="NCBI Taxonomy" id="83552"/>
    <lineage>
        <taxon>Bacteria</taxon>
        <taxon>Pseudomonadati</taxon>
        <taxon>Chlamydiota</taxon>
        <taxon>Chlamydiia</taxon>
        <taxon>Parachlamydiales</taxon>
        <taxon>Parachlamydiaceae</taxon>
        <taxon>Parachlamydia</taxon>
    </lineage>
</organism>
<protein>
    <submittedName>
        <fullName evidence="1">Uncharacterized protein</fullName>
    </submittedName>
</protein>
<dbReference type="PATRIC" id="fig|83552.4.peg.460"/>
<sequence>MNLLHLKAIEPQAHPMVKLKLDRIIEYLFSKNYALKLQPEMDQAYLLLKIEGKEYPLFIRILDGENFLQLLVFFPEAIKKGCFNDMARLLHLINKEIDVPGFCMDEENGFVFYRLLIPAINQEIDEGLLETYIKSCELLSKTFSPAIENVANGDLDFETVFQRTQEEKKHTL</sequence>
<evidence type="ECO:0000313" key="1">
    <source>
        <dbReference type="EMBL" id="KIA78340.1"/>
    </source>
</evidence>
<name>A0A0C1CBP2_9BACT</name>
<dbReference type="AlphaFoldDB" id="A0A0C1CBP2"/>
<dbReference type="Proteomes" id="UP000031307">
    <property type="component" value="Unassembled WGS sequence"/>
</dbReference>
<dbReference type="InterPro" id="IPR019660">
    <property type="entry name" value="Put_sensory_transdc_reg_YbjN"/>
</dbReference>
<accession>A0A0C1CBP2</accession>
<dbReference type="Pfam" id="PF10722">
    <property type="entry name" value="YbjN"/>
    <property type="match status" value="1"/>
</dbReference>
<proteinExistence type="predicted"/>
<gene>
    <name evidence="1" type="ORF">DB43_EF00220</name>
</gene>
<dbReference type="EMBL" id="JSAM01000026">
    <property type="protein sequence ID" value="KIA78340.1"/>
    <property type="molecule type" value="Genomic_DNA"/>
</dbReference>
<comment type="caution">
    <text evidence="1">The sequence shown here is derived from an EMBL/GenBank/DDBJ whole genome shotgun (WGS) entry which is preliminary data.</text>
</comment>
<evidence type="ECO:0000313" key="2">
    <source>
        <dbReference type="Proteomes" id="UP000031307"/>
    </source>
</evidence>